<dbReference type="EMBL" id="LR024857">
    <property type="protein sequence ID" value="SVE94476.1"/>
    <property type="molecule type" value="mRNA"/>
</dbReference>
<dbReference type="PANTHER" id="PTHR13281">
    <property type="entry name" value="TRANSMEMBRANE PROTEIN 70, MITOCHONDRIAL"/>
    <property type="match status" value="1"/>
</dbReference>
<keyword evidence="2" id="KW-0812">Transmembrane</keyword>
<keyword evidence="2" id="KW-0472">Membrane</keyword>
<dbReference type="AlphaFoldDB" id="A0A4Y7NPC0"/>
<reference evidence="3" key="1">
    <citation type="submission" date="2018-08" db="EMBL/GenBank/DDBJ databases">
        <authorList>
            <person name="Cornetti L."/>
        </authorList>
    </citation>
    <scope>NUCLEOTIDE SEQUENCE</scope>
    <source>
        <strain evidence="3">OM-SAIQ-clone2</strain>
    </source>
</reference>
<evidence type="ECO:0000256" key="1">
    <source>
        <dbReference type="ARBA" id="ARBA00005280"/>
    </source>
</evidence>
<dbReference type="InterPro" id="IPR045325">
    <property type="entry name" value="TMEM70/TMEM186/TMEM223"/>
</dbReference>
<dbReference type="GO" id="GO:0031966">
    <property type="term" value="C:mitochondrial membrane"/>
    <property type="evidence" value="ECO:0007669"/>
    <property type="project" value="TreeGrafter"/>
</dbReference>
<sequence>MALLLKQSCFQRQLFGIRPRFTTSLRHLIDNGRNSLSSSINENHDSSAPQVPHEIYKGMLTSQVRAVKSFSLGTSLIGIGMQPMLYEQVIAQSSSLPLVIALYSAVGMFTFVTPFLIHFVTKKYVTDITFDPTSNEYTASVYNFIPTKRKINFKLEDISVPDVPGAFTSLFVRKIPLMCTPNDFTYPEHYIKFMGYDKPINLHLRTPEENSKDNSISEKPAK</sequence>
<comment type="similarity">
    <text evidence="1">Belongs to the TMEM70 family.</text>
</comment>
<dbReference type="GO" id="GO:0033615">
    <property type="term" value="P:mitochondrial proton-transporting ATP synthase complex assembly"/>
    <property type="evidence" value="ECO:0007669"/>
    <property type="project" value="TreeGrafter"/>
</dbReference>
<dbReference type="PANTHER" id="PTHR13281:SF0">
    <property type="entry name" value="TRANSMEMBRANE PROTEIN 70, MITOCHONDRIAL"/>
    <property type="match status" value="1"/>
</dbReference>
<gene>
    <name evidence="3" type="primary">EOG090X0CKL</name>
</gene>
<evidence type="ECO:0000313" key="3">
    <source>
        <dbReference type="EMBL" id="SVE94476.1"/>
    </source>
</evidence>
<proteinExistence type="evidence at transcript level"/>
<protein>
    <submittedName>
        <fullName evidence="3">EOG090X0CKL</fullName>
    </submittedName>
</protein>
<dbReference type="Pfam" id="PF06979">
    <property type="entry name" value="TMEM70"/>
    <property type="match status" value="1"/>
</dbReference>
<name>A0A4Y7NPC0_9CRUS</name>
<organism evidence="3">
    <name type="scientific">Simocephalus serrulatus</name>
    <dbReference type="NCBI Taxonomy" id="117539"/>
    <lineage>
        <taxon>Eukaryota</taxon>
        <taxon>Metazoa</taxon>
        <taxon>Ecdysozoa</taxon>
        <taxon>Arthropoda</taxon>
        <taxon>Crustacea</taxon>
        <taxon>Branchiopoda</taxon>
        <taxon>Diplostraca</taxon>
        <taxon>Cladocera</taxon>
        <taxon>Anomopoda</taxon>
        <taxon>Daphniidae</taxon>
        <taxon>Simocephalus</taxon>
    </lineage>
</organism>
<feature type="transmembrane region" description="Helical" evidence="2">
    <location>
        <begin position="98"/>
        <end position="120"/>
    </location>
</feature>
<evidence type="ECO:0000256" key="2">
    <source>
        <dbReference type="SAM" id="Phobius"/>
    </source>
</evidence>
<dbReference type="InterPro" id="IPR009724">
    <property type="entry name" value="TMEM70"/>
</dbReference>
<keyword evidence="2" id="KW-1133">Transmembrane helix</keyword>
<accession>A0A4Y7NPC0</accession>